<reference evidence="3" key="1">
    <citation type="journal article" date="2019" name="Int. J. Syst. Evol. Microbiol.">
        <title>The Global Catalogue of Microorganisms (GCM) 10K type strain sequencing project: providing services to taxonomists for standard genome sequencing and annotation.</title>
        <authorList>
            <consortium name="The Broad Institute Genomics Platform"/>
            <consortium name="The Broad Institute Genome Sequencing Center for Infectious Disease"/>
            <person name="Wu L."/>
            <person name="Ma J."/>
        </authorList>
    </citation>
    <scope>NUCLEOTIDE SEQUENCE [LARGE SCALE GENOMIC DNA]</scope>
    <source>
        <strain evidence="3">CGMCC 1.14993</strain>
    </source>
</reference>
<gene>
    <name evidence="2" type="ORF">GCM10007380_08670</name>
</gene>
<keyword evidence="3" id="KW-1185">Reference proteome</keyword>
<proteinExistence type="predicted"/>
<evidence type="ECO:0000313" key="2">
    <source>
        <dbReference type="EMBL" id="GGI11603.1"/>
    </source>
</evidence>
<feature type="domain" description="Cysteine-rich CPCC" evidence="1">
    <location>
        <begin position="5"/>
        <end position="73"/>
    </location>
</feature>
<organism evidence="2 3">
    <name type="scientific">Gottfriedia solisilvae</name>
    <dbReference type="NCBI Taxonomy" id="1516104"/>
    <lineage>
        <taxon>Bacteria</taxon>
        <taxon>Bacillati</taxon>
        <taxon>Bacillota</taxon>
        <taxon>Bacilli</taxon>
        <taxon>Bacillales</taxon>
        <taxon>Bacillaceae</taxon>
        <taxon>Gottfriedia</taxon>
    </lineage>
</organism>
<dbReference type="AlphaFoldDB" id="A0A8J3AEY0"/>
<dbReference type="Proteomes" id="UP000626244">
    <property type="component" value="Unassembled WGS sequence"/>
</dbReference>
<evidence type="ECO:0000313" key="3">
    <source>
        <dbReference type="Proteomes" id="UP000626244"/>
    </source>
</evidence>
<evidence type="ECO:0000259" key="1">
    <source>
        <dbReference type="Pfam" id="PF14206"/>
    </source>
</evidence>
<protein>
    <submittedName>
        <fullName evidence="2">Membrane protein</fullName>
    </submittedName>
</protein>
<sequence>MKKHTCPCCGYKSLTERNEYESCQVCMWMDDDIQEDKPYTSRGANQETLVEAQKNFIEIGRASKTLFPSHIPPLTKYEKDKNWKPLD</sequence>
<dbReference type="InterPro" id="IPR025983">
    <property type="entry name" value="Cys_rich_CPCC"/>
</dbReference>
<dbReference type="RefSeq" id="WP_087999109.1">
    <property type="nucleotide sequence ID" value="NZ_BMHB01000001.1"/>
</dbReference>
<dbReference type="Pfam" id="PF14206">
    <property type="entry name" value="Cys_rich_CPCC"/>
    <property type="match status" value="1"/>
</dbReference>
<comment type="caution">
    <text evidence="2">The sequence shown here is derived from an EMBL/GenBank/DDBJ whole genome shotgun (WGS) entry which is preliminary data.</text>
</comment>
<name>A0A8J3AEY0_9BACI</name>
<dbReference type="OrthoDB" id="1456570at2"/>
<dbReference type="EMBL" id="BMHB01000001">
    <property type="protein sequence ID" value="GGI11603.1"/>
    <property type="molecule type" value="Genomic_DNA"/>
</dbReference>
<accession>A0A8J3AEY0</accession>